<evidence type="ECO:0000313" key="2">
    <source>
        <dbReference type="EMBL" id="RST32132.1"/>
    </source>
</evidence>
<dbReference type="CDD" id="cd05233">
    <property type="entry name" value="SDR_c"/>
    <property type="match status" value="1"/>
</dbReference>
<dbReference type="SUPFAM" id="SSF51735">
    <property type="entry name" value="NAD(P)-binding Rossmann-fold domains"/>
    <property type="match status" value="1"/>
</dbReference>
<proteinExistence type="inferred from homology"/>
<dbReference type="OrthoDB" id="9808814at2"/>
<dbReference type="PANTHER" id="PTHR42879:SF6">
    <property type="entry name" value="NADPH-DEPENDENT REDUCTASE BACG"/>
    <property type="match status" value="1"/>
</dbReference>
<sequence>MSTNPNSSSFAVVTGGSNGIGLELARTVLENGFDVLIAAEDEGHLAQAKADLARGGGWVETFASDLSTEQGVDALCEAIGPGGVHAVRRGSMPGLEAIRPASTRETRWAGHSISR</sequence>
<reference evidence="2 3" key="1">
    <citation type="submission" date="2018-12" db="EMBL/GenBank/DDBJ databases">
        <title>Sphingomonas sp. HMF7854 Genome sequencing and assembly.</title>
        <authorList>
            <person name="Cha I."/>
            <person name="Kang H."/>
            <person name="Kim H."/>
            <person name="Kang J."/>
            <person name="Joh K."/>
        </authorList>
    </citation>
    <scope>NUCLEOTIDE SEQUENCE [LARGE SCALE GENOMIC DNA]</scope>
    <source>
        <strain evidence="2 3">HMF7854</strain>
    </source>
</reference>
<dbReference type="AlphaFoldDB" id="A0A429VE60"/>
<evidence type="ECO:0000313" key="3">
    <source>
        <dbReference type="Proteomes" id="UP000274661"/>
    </source>
</evidence>
<dbReference type="Pfam" id="PF00106">
    <property type="entry name" value="adh_short"/>
    <property type="match status" value="1"/>
</dbReference>
<dbReference type="InterPro" id="IPR050259">
    <property type="entry name" value="SDR"/>
</dbReference>
<dbReference type="EMBL" id="RWJF01000001">
    <property type="protein sequence ID" value="RST32132.1"/>
    <property type="molecule type" value="Genomic_DNA"/>
</dbReference>
<comment type="similarity">
    <text evidence="1">Belongs to the short-chain dehydrogenases/reductases (SDR) family.</text>
</comment>
<keyword evidence="3" id="KW-1185">Reference proteome</keyword>
<dbReference type="PANTHER" id="PTHR42879">
    <property type="entry name" value="3-OXOACYL-(ACYL-CARRIER-PROTEIN) REDUCTASE"/>
    <property type="match status" value="1"/>
</dbReference>
<protein>
    <submittedName>
        <fullName evidence="2">SDR family oxidoreductase</fullName>
    </submittedName>
</protein>
<organism evidence="2 3">
    <name type="scientific">Sphingomonas ginkgonis</name>
    <dbReference type="NCBI Taxonomy" id="2315330"/>
    <lineage>
        <taxon>Bacteria</taxon>
        <taxon>Pseudomonadati</taxon>
        <taxon>Pseudomonadota</taxon>
        <taxon>Alphaproteobacteria</taxon>
        <taxon>Sphingomonadales</taxon>
        <taxon>Sphingomonadaceae</taxon>
        <taxon>Sphingomonas</taxon>
    </lineage>
</organism>
<name>A0A429VE60_9SPHN</name>
<comment type="caution">
    <text evidence="2">The sequence shown here is derived from an EMBL/GenBank/DDBJ whole genome shotgun (WGS) entry which is preliminary data.</text>
</comment>
<gene>
    <name evidence="2" type="ORF">HMF7854_05350</name>
</gene>
<evidence type="ECO:0000256" key="1">
    <source>
        <dbReference type="ARBA" id="ARBA00006484"/>
    </source>
</evidence>
<dbReference type="Proteomes" id="UP000274661">
    <property type="component" value="Unassembled WGS sequence"/>
</dbReference>
<dbReference type="InterPro" id="IPR036291">
    <property type="entry name" value="NAD(P)-bd_dom_sf"/>
</dbReference>
<accession>A0A429VE60</accession>
<dbReference type="InterPro" id="IPR002347">
    <property type="entry name" value="SDR_fam"/>
</dbReference>
<dbReference type="Gene3D" id="3.40.50.720">
    <property type="entry name" value="NAD(P)-binding Rossmann-like Domain"/>
    <property type="match status" value="1"/>
</dbReference>